<dbReference type="OMA" id="SIVHCHE"/>
<comment type="catalytic activity">
    <reaction evidence="13">
        <text>L-seryl-[protein] + ATP = O-phospho-L-seryl-[protein] + ADP + H(+)</text>
        <dbReference type="Rhea" id="RHEA:17989"/>
        <dbReference type="Rhea" id="RHEA-COMP:9863"/>
        <dbReference type="Rhea" id="RHEA-COMP:11604"/>
        <dbReference type="ChEBI" id="CHEBI:15378"/>
        <dbReference type="ChEBI" id="CHEBI:29999"/>
        <dbReference type="ChEBI" id="CHEBI:30616"/>
        <dbReference type="ChEBI" id="CHEBI:83421"/>
        <dbReference type="ChEBI" id="CHEBI:456216"/>
        <dbReference type="EC" id="2.7.11.1"/>
    </reaction>
</comment>
<feature type="domain" description="EF-hand" evidence="16">
    <location>
        <begin position="420"/>
        <end position="455"/>
    </location>
</feature>
<dbReference type="CDD" id="cd05117">
    <property type="entry name" value="STKc_CAMK"/>
    <property type="match status" value="1"/>
</dbReference>
<keyword evidence="10" id="KW-0067">ATP-binding</keyword>
<evidence type="ECO:0000256" key="14">
    <source>
        <dbReference type="SAM" id="MobiDB-lite"/>
    </source>
</evidence>
<evidence type="ECO:0000256" key="12">
    <source>
        <dbReference type="ARBA" id="ARBA00047899"/>
    </source>
</evidence>
<evidence type="ECO:0000256" key="8">
    <source>
        <dbReference type="ARBA" id="ARBA00022777"/>
    </source>
</evidence>
<dbReference type="AlphaFoldDB" id="A0A0G4FIE1"/>
<evidence type="ECO:0000256" key="7">
    <source>
        <dbReference type="ARBA" id="ARBA00022741"/>
    </source>
</evidence>
<dbReference type="PANTHER" id="PTHR24349">
    <property type="entry name" value="SERINE/THREONINE-PROTEIN KINASE"/>
    <property type="match status" value="1"/>
</dbReference>
<dbReference type="SUPFAM" id="SSF47473">
    <property type="entry name" value="EF-hand"/>
    <property type="match status" value="1"/>
</dbReference>
<dbReference type="Pfam" id="PF00069">
    <property type="entry name" value="Pkinase"/>
    <property type="match status" value="2"/>
</dbReference>
<keyword evidence="9" id="KW-0106">Calcium</keyword>
<dbReference type="SUPFAM" id="SSF56112">
    <property type="entry name" value="Protein kinase-like (PK-like)"/>
    <property type="match status" value="1"/>
</dbReference>
<dbReference type="PROSITE" id="PS50011">
    <property type="entry name" value="PROTEIN_KINASE_DOM"/>
    <property type="match status" value="1"/>
</dbReference>
<gene>
    <name evidence="17" type="ORF">Vbra_9222</name>
</gene>
<dbReference type="InterPro" id="IPR000719">
    <property type="entry name" value="Prot_kinase_dom"/>
</dbReference>
<keyword evidence="3" id="KW-0723">Serine/threonine-protein kinase</keyword>
<evidence type="ECO:0000313" key="18">
    <source>
        <dbReference type="Proteomes" id="UP000041254"/>
    </source>
</evidence>
<dbReference type="SMART" id="SM00220">
    <property type="entry name" value="S_TKc"/>
    <property type="match status" value="1"/>
</dbReference>
<keyword evidence="5" id="KW-0479">Metal-binding</keyword>
<keyword evidence="4" id="KW-0808">Transferase</keyword>
<keyword evidence="6" id="KW-0677">Repeat</keyword>
<dbReference type="GO" id="GO:0005524">
    <property type="term" value="F:ATP binding"/>
    <property type="evidence" value="ECO:0007669"/>
    <property type="project" value="UniProtKB-KW"/>
</dbReference>
<evidence type="ECO:0000256" key="9">
    <source>
        <dbReference type="ARBA" id="ARBA00022837"/>
    </source>
</evidence>
<dbReference type="GO" id="GO:0004674">
    <property type="term" value="F:protein serine/threonine kinase activity"/>
    <property type="evidence" value="ECO:0007669"/>
    <property type="project" value="UniProtKB-KW"/>
</dbReference>
<comment type="similarity">
    <text evidence="11">Belongs to the protein kinase superfamily. Ser/Thr protein kinase family. CDPK subfamily.</text>
</comment>
<dbReference type="Pfam" id="PF13499">
    <property type="entry name" value="EF-hand_7"/>
    <property type="match status" value="2"/>
</dbReference>
<dbReference type="InterPro" id="IPR011009">
    <property type="entry name" value="Kinase-like_dom_sf"/>
</dbReference>
<dbReference type="EMBL" id="CDMY01000446">
    <property type="protein sequence ID" value="CEM13211.1"/>
    <property type="molecule type" value="Genomic_DNA"/>
</dbReference>
<feature type="domain" description="EF-hand" evidence="16">
    <location>
        <begin position="384"/>
        <end position="419"/>
    </location>
</feature>
<feature type="region of interest" description="Disordered" evidence="14">
    <location>
        <begin position="17"/>
        <end position="40"/>
    </location>
</feature>
<name>A0A0G4FIE1_VITBC</name>
<keyword evidence="7" id="KW-0547">Nucleotide-binding</keyword>
<feature type="compositionally biased region" description="Gly residues" evidence="14">
    <location>
        <begin position="604"/>
        <end position="614"/>
    </location>
</feature>
<comment type="catalytic activity">
    <reaction evidence="12">
        <text>L-threonyl-[protein] + ATP = O-phospho-L-threonyl-[protein] + ADP + H(+)</text>
        <dbReference type="Rhea" id="RHEA:46608"/>
        <dbReference type="Rhea" id="RHEA-COMP:11060"/>
        <dbReference type="Rhea" id="RHEA-COMP:11605"/>
        <dbReference type="ChEBI" id="CHEBI:15378"/>
        <dbReference type="ChEBI" id="CHEBI:30013"/>
        <dbReference type="ChEBI" id="CHEBI:30616"/>
        <dbReference type="ChEBI" id="CHEBI:61977"/>
        <dbReference type="ChEBI" id="CHEBI:456216"/>
        <dbReference type="EC" id="2.7.11.1"/>
    </reaction>
</comment>
<dbReference type="GO" id="GO:0005509">
    <property type="term" value="F:calcium ion binding"/>
    <property type="evidence" value="ECO:0007669"/>
    <property type="project" value="InterPro"/>
</dbReference>
<evidence type="ECO:0000256" key="11">
    <source>
        <dbReference type="ARBA" id="ARBA00024334"/>
    </source>
</evidence>
<dbReference type="SMART" id="SM00054">
    <property type="entry name" value="EFh"/>
    <property type="match status" value="3"/>
</dbReference>
<proteinExistence type="inferred from homology"/>
<dbReference type="InterPro" id="IPR018247">
    <property type="entry name" value="EF_Hand_1_Ca_BS"/>
</dbReference>
<dbReference type="PhylomeDB" id="A0A0G4FIE1"/>
<evidence type="ECO:0000256" key="5">
    <source>
        <dbReference type="ARBA" id="ARBA00022723"/>
    </source>
</evidence>
<dbReference type="PROSITE" id="PS50222">
    <property type="entry name" value="EF_HAND_2"/>
    <property type="match status" value="3"/>
</dbReference>
<dbReference type="InterPro" id="IPR011992">
    <property type="entry name" value="EF-hand-dom_pair"/>
</dbReference>
<feature type="domain" description="Protein kinase" evidence="15">
    <location>
        <begin position="56"/>
        <end position="290"/>
    </location>
</feature>
<dbReference type="PROSITE" id="PS00108">
    <property type="entry name" value="PROTEIN_KINASE_ST"/>
    <property type="match status" value="1"/>
</dbReference>
<evidence type="ECO:0000259" key="16">
    <source>
        <dbReference type="PROSITE" id="PS50222"/>
    </source>
</evidence>
<accession>A0A0G4FIE1</accession>
<evidence type="ECO:0000256" key="4">
    <source>
        <dbReference type="ARBA" id="ARBA00022679"/>
    </source>
</evidence>
<evidence type="ECO:0000256" key="3">
    <source>
        <dbReference type="ARBA" id="ARBA00022527"/>
    </source>
</evidence>
<evidence type="ECO:0000256" key="13">
    <source>
        <dbReference type="ARBA" id="ARBA00048679"/>
    </source>
</evidence>
<evidence type="ECO:0000256" key="2">
    <source>
        <dbReference type="ARBA" id="ARBA00012513"/>
    </source>
</evidence>
<keyword evidence="8" id="KW-0418">Kinase</keyword>
<dbReference type="Gene3D" id="1.10.510.10">
    <property type="entry name" value="Transferase(Phosphotransferase) domain 1"/>
    <property type="match status" value="1"/>
</dbReference>
<dbReference type="FunFam" id="3.30.200.20:FF:000315">
    <property type="entry name" value="Calcium-dependent protein kinase 3"/>
    <property type="match status" value="1"/>
</dbReference>
<dbReference type="EC" id="2.7.11.1" evidence="2"/>
<evidence type="ECO:0000256" key="1">
    <source>
        <dbReference type="ARBA" id="ARBA00001946"/>
    </source>
</evidence>
<feature type="compositionally biased region" description="Low complexity" evidence="14">
    <location>
        <begin position="541"/>
        <end position="552"/>
    </location>
</feature>
<evidence type="ECO:0000256" key="10">
    <source>
        <dbReference type="ARBA" id="ARBA00022840"/>
    </source>
</evidence>
<evidence type="ECO:0000259" key="15">
    <source>
        <dbReference type="PROSITE" id="PS50011"/>
    </source>
</evidence>
<keyword evidence="18" id="KW-1185">Reference proteome</keyword>
<dbReference type="Gene3D" id="1.10.238.10">
    <property type="entry name" value="EF-hand"/>
    <property type="match status" value="1"/>
</dbReference>
<dbReference type="InterPro" id="IPR008271">
    <property type="entry name" value="Ser/Thr_kinase_AS"/>
</dbReference>
<dbReference type="PROSITE" id="PS00018">
    <property type="entry name" value="EF_HAND_1"/>
    <property type="match status" value="2"/>
</dbReference>
<feature type="compositionally biased region" description="Polar residues" evidence="14">
    <location>
        <begin position="513"/>
        <end position="532"/>
    </location>
</feature>
<dbReference type="STRING" id="1169540.A0A0G4FIE1"/>
<feature type="compositionally biased region" description="Basic and acidic residues" evidence="14">
    <location>
        <begin position="561"/>
        <end position="585"/>
    </location>
</feature>
<comment type="cofactor">
    <cofactor evidence="1">
        <name>Mg(2+)</name>
        <dbReference type="ChEBI" id="CHEBI:18420"/>
    </cofactor>
</comment>
<dbReference type="Proteomes" id="UP000041254">
    <property type="component" value="Unassembled WGS sequence"/>
</dbReference>
<protein>
    <recommendedName>
        <fullName evidence="2">non-specific serine/threonine protein kinase</fullName>
        <ecNumber evidence="2">2.7.11.1</ecNumber>
    </recommendedName>
</protein>
<dbReference type="Gene3D" id="3.30.200.20">
    <property type="entry name" value="Phosphorylase Kinase, domain 1"/>
    <property type="match status" value="1"/>
</dbReference>
<sequence>MGQCQTLSGSEFGQAVSVPLSTNMPGPPNQQNSGGGHFVSRHSLQNLAPRTLGRTYRIGRKVASGAFGTVYIARHTGLHEKRALKRVCKADVQSEAVFRQEAALMNELDHPNILKVYELFEDKENFYCVTELSTGGEVFEKFLKHNFSEPMAASVLQQVLSAVAYCHEKHVCHRDMKLENVLFDSKDPKAPIKVIDFGSPEVFCESYNELVDEWSCGVMLYMMLAGHPPYLGESEDATERLISSGKPIRFEPAALWRDISPQCKDLILKLLNRNPSRRLTAFRALQHEWFRKNVDQRRGSFSSSRRASVAIEKIVQNLAAFKAPLRLQQTTLSLVVHQLVPKAELQELAAAFGEMNKSGNGEITLAEFQQFFDRWHRSDSGPLLSSQEVAAIFANVDVNGNGFVSYSEFLQAAFEPHKLLSKDRIKRSFDMLDVDGDGYLSLADLEDVMAPGRVALPQLVFSEIGKSGEGDGRIDLTEYETVIRALIPATLTPRRSGSLASFIRGASMLSLLSGPSNKDSRSGSTEDVSQGTPHKRRRRPSGSNASVGDSSSTQSPKSPVRKGEWTPSTERRESGGCGGEEKTKEAQLQAPPPLFQEDMVRFTSGGGISGGESN</sequence>
<dbReference type="CDD" id="cd00051">
    <property type="entry name" value="EFh"/>
    <property type="match status" value="2"/>
</dbReference>
<evidence type="ECO:0000256" key="6">
    <source>
        <dbReference type="ARBA" id="ARBA00022737"/>
    </source>
</evidence>
<reference evidence="17 18" key="1">
    <citation type="submission" date="2014-11" db="EMBL/GenBank/DDBJ databases">
        <authorList>
            <person name="Zhu J."/>
            <person name="Qi W."/>
            <person name="Song R."/>
        </authorList>
    </citation>
    <scope>NUCLEOTIDE SEQUENCE [LARGE SCALE GENOMIC DNA]</scope>
</reference>
<evidence type="ECO:0000313" key="17">
    <source>
        <dbReference type="EMBL" id="CEM13211.1"/>
    </source>
</evidence>
<dbReference type="InterPro" id="IPR002048">
    <property type="entry name" value="EF_hand_dom"/>
</dbReference>
<dbReference type="InParanoid" id="A0A0G4FIE1"/>
<feature type="domain" description="EF-hand" evidence="16">
    <location>
        <begin position="343"/>
        <end position="378"/>
    </location>
</feature>
<dbReference type="InterPro" id="IPR050205">
    <property type="entry name" value="CDPK_Ser/Thr_kinases"/>
</dbReference>
<organism evidence="17 18">
    <name type="scientific">Vitrella brassicaformis (strain CCMP3155)</name>
    <dbReference type="NCBI Taxonomy" id="1169540"/>
    <lineage>
        <taxon>Eukaryota</taxon>
        <taxon>Sar</taxon>
        <taxon>Alveolata</taxon>
        <taxon>Colpodellida</taxon>
        <taxon>Vitrellaceae</taxon>
        <taxon>Vitrella</taxon>
    </lineage>
</organism>
<dbReference type="VEuPathDB" id="CryptoDB:Vbra_9222"/>
<feature type="region of interest" description="Disordered" evidence="14">
    <location>
        <begin position="513"/>
        <end position="614"/>
    </location>
</feature>